<dbReference type="HAMAP" id="MF_00501">
    <property type="entry name" value="Ribosomal_bL31_1"/>
    <property type="match status" value="1"/>
</dbReference>
<dbReference type="PRINTS" id="PR01249">
    <property type="entry name" value="RIBOSOMALL31"/>
</dbReference>
<comment type="caution">
    <text evidence="9">Lacks conserved residue(s) required for the propagation of feature annotation.</text>
</comment>
<keyword evidence="7 9" id="KW-0687">Ribonucleoprotein</keyword>
<dbReference type="GO" id="GO:0006412">
    <property type="term" value="P:translation"/>
    <property type="evidence" value="ECO:0007669"/>
    <property type="project" value="UniProtKB-UniRule"/>
</dbReference>
<keyword evidence="5 9" id="KW-0694">RNA-binding</keyword>
<reference evidence="10 11" key="1">
    <citation type="journal article" date="2018" name="Arch. Microbiol.">
        <title>New insights into the metabolic potential of the phototrophic purple bacterium Rhodopila globiformis DSM 161(T) from its draft genome sequence and evidence for a vanadium-dependent nitrogenase.</title>
        <authorList>
            <person name="Imhoff J.F."/>
            <person name="Rahn T."/>
            <person name="Kunzel S."/>
            <person name="Neulinger S.C."/>
        </authorList>
    </citation>
    <scope>NUCLEOTIDE SEQUENCE [LARGE SCALE GENOMIC DNA]</scope>
    <source>
        <strain evidence="10 11">DSM 16996</strain>
    </source>
</reference>
<dbReference type="GO" id="GO:0003735">
    <property type="term" value="F:structural constituent of ribosome"/>
    <property type="evidence" value="ECO:0007669"/>
    <property type="project" value="InterPro"/>
</dbReference>
<comment type="caution">
    <text evidence="10">The sequence shown here is derived from an EMBL/GenBank/DDBJ whole genome shotgun (WGS) entry which is preliminary data.</text>
</comment>
<dbReference type="InterPro" id="IPR034704">
    <property type="entry name" value="Ribosomal_bL28/bL31-like_sf"/>
</dbReference>
<dbReference type="EMBL" id="NHSJ01000078">
    <property type="protein sequence ID" value="PPQ30470.1"/>
    <property type="molecule type" value="Genomic_DNA"/>
</dbReference>
<dbReference type="Pfam" id="PF01197">
    <property type="entry name" value="Ribosomal_L31"/>
    <property type="match status" value="1"/>
</dbReference>
<keyword evidence="6 9" id="KW-0689">Ribosomal protein</keyword>
<dbReference type="GO" id="GO:0019843">
    <property type="term" value="F:rRNA binding"/>
    <property type="evidence" value="ECO:0007669"/>
    <property type="project" value="UniProtKB-KW"/>
</dbReference>
<comment type="function">
    <text evidence="1 9">Binds the 23S rRNA.</text>
</comment>
<dbReference type="PANTHER" id="PTHR33280">
    <property type="entry name" value="50S RIBOSOMAL PROTEIN L31, CHLOROPLASTIC"/>
    <property type="match status" value="1"/>
</dbReference>
<sequence>MKSDIHPEYHVIKVVMTNGTEFLTRSTYGKEGDTLNLDIDPITHPAWTGGSQQLLDRGGRLSRFNSRFGGLSFGKKQA</sequence>
<dbReference type="AlphaFoldDB" id="A0A2S6N782"/>
<dbReference type="SUPFAM" id="SSF143800">
    <property type="entry name" value="L28p-like"/>
    <property type="match status" value="1"/>
</dbReference>
<dbReference type="RefSeq" id="WP_104508196.1">
    <property type="nucleotide sequence ID" value="NZ_JACIGC010000003.1"/>
</dbReference>
<dbReference type="OrthoDB" id="9803251at2"/>
<evidence type="ECO:0000313" key="10">
    <source>
        <dbReference type="EMBL" id="PPQ30470.1"/>
    </source>
</evidence>
<evidence type="ECO:0000256" key="9">
    <source>
        <dbReference type="HAMAP-Rule" id="MF_00501"/>
    </source>
</evidence>
<accession>A0A2S6N782</accession>
<dbReference type="Proteomes" id="UP000239089">
    <property type="component" value="Unassembled WGS sequence"/>
</dbReference>
<protein>
    <recommendedName>
        <fullName evidence="8 9">Large ribosomal subunit protein bL31</fullName>
    </recommendedName>
</protein>
<evidence type="ECO:0000256" key="2">
    <source>
        <dbReference type="ARBA" id="ARBA00009296"/>
    </source>
</evidence>
<dbReference type="InterPro" id="IPR027491">
    <property type="entry name" value="Ribosomal_bL31_A"/>
</dbReference>
<evidence type="ECO:0000256" key="6">
    <source>
        <dbReference type="ARBA" id="ARBA00022980"/>
    </source>
</evidence>
<keyword evidence="11" id="KW-1185">Reference proteome</keyword>
<evidence type="ECO:0000256" key="8">
    <source>
        <dbReference type="ARBA" id="ARBA00035687"/>
    </source>
</evidence>
<evidence type="ECO:0000256" key="4">
    <source>
        <dbReference type="ARBA" id="ARBA00022730"/>
    </source>
</evidence>
<evidence type="ECO:0000313" key="11">
    <source>
        <dbReference type="Proteomes" id="UP000239089"/>
    </source>
</evidence>
<dbReference type="PROSITE" id="PS01143">
    <property type="entry name" value="RIBOSOMAL_L31"/>
    <property type="match status" value="1"/>
</dbReference>
<comment type="similarity">
    <text evidence="2 9">Belongs to the bacterial ribosomal protein bL31 family. Type A subfamily.</text>
</comment>
<keyword evidence="4 9" id="KW-0699">rRNA-binding</keyword>
<dbReference type="PANTHER" id="PTHR33280:SF6">
    <property type="entry name" value="LARGE RIBOSOMAL SUBUNIT PROTEIN BL31A"/>
    <property type="match status" value="1"/>
</dbReference>
<name>A0A2S6N782_9HYPH</name>
<dbReference type="GO" id="GO:1990904">
    <property type="term" value="C:ribonucleoprotein complex"/>
    <property type="evidence" value="ECO:0007669"/>
    <property type="project" value="UniProtKB-KW"/>
</dbReference>
<evidence type="ECO:0000256" key="1">
    <source>
        <dbReference type="ARBA" id="ARBA00003795"/>
    </source>
</evidence>
<dbReference type="NCBIfam" id="NF001809">
    <property type="entry name" value="PRK00528.1"/>
    <property type="match status" value="1"/>
</dbReference>
<evidence type="ECO:0000256" key="3">
    <source>
        <dbReference type="ARBA" id="ARBA00011838"/>
    </source>
</evidence>
<dbReference type="InterPro" id="IPR042105">
    <property type="entry name" value="Ribosomal_bL31_sf"/>
</dbReference>
<evidence type="ECO:0000256" key="7">
    <source>
        <dbReference type="ARBA" id="ARBA00023274"/>
    </source>
</evidence>
<dbReference type="GO" id="GO:0005840">
    <property type="term" value="C:ribosome"/>
    <property type="evidence" value="ECO:0007669"/>
    <property type="project" value="UniProtKB-KW"/>
</dbReference>
<evidence type="ECO:0000256" key="5">
    <source>
        <dbReference type="ARBA" id="ARBA00022884"/>
    </source>
</evidence>
<dbReference type="InterPro" id="IPR002150">
    <property type="entry name" value="Ribosomal_bL31"/>
</dbReference>
<dbReference type="NCBIfam" id="TIGR00105">
    <property type="entry name" value="L31"/>
    <property type="match status" value="1"/>
</dbReference>
<proteinExistence type="inferred from homology"/>
<comment type="subunit">
    <text evidence="3 9">Part of the 50S ribosomal subunit.</text>
</comment>
<dbReference type="Gene3D" id="4.10.830.30">
    <property type="entry name" value="Ribosomal protein L31"/>
    <property type="match status" value="1"/>
</dbReference>
<organism evidence="10 11">
    <name type="scientific">Rhodoblastus sphagnicola</name>
    <dbReference type="NCBI Taxonomy" id="333368"/>
    <lineage>
        <taxon>Bacteria</taxon>
        <taxon>Pseudomonadati</taxon>
        <taxon>Pseudomonadota</taxon>
        <taxon>Alphaproteobacteria</taxon>
        <taxon>Hyphomicrobiales</taxon>
        <taxon>Rhodoblastaceae</taxon>
        <taxon>Rhodoblastus</taxon>
    </lineage>
</organism>
<gene>
    <name evidence="9" type="primary">rpmE</name>
    <name evidence="10" type="ORF">CCR94_12510</name>
</gene>